<protein>
    <submittedName>
        <fullName evidence="4">Acyl-CoA thioesterase/bile acid-CoA:amino acid N-acyltransferase family protein</fullName>
        <ecNumber evidence="4">3.-.-.-</ecNumber>
    </submittedName>
</protein>
<feature type="domain" description="Acyl-CoA thioester hydrolase/bile acid-CoA amino acid N-acetyltransferase" evidence="2">
    <location>
        <begin position="15"/>
        <end position="134"/>
    </location>
</feature>
<dbReference type="InterPro" id="IPR042490">
    <property type="entry name" value="Thio_Ohase/BAAT_N"/>
</dbReference>
<dbReference type="RefSeq" id="WP_379562750.1">
    <property type="nucleotide sequence ID" value="NZ_JBHUMX010000041.1"/>
</dbReference>
<dbReference type="InterPro" id="IPR014940">
    <property type="entry name" value="BAAT_C"/>
</dbReference>
<evidence type="ECO:0000259" key="3">
    <source>
        <dbReference type="Pfam" id="PF08840"/>
    </source>
</evidence>
<keyword evidence="5" id="KW-1185">Reference proteome</keyword>
<dbReference type="InterPro" id="IPR016662">
    <property type="entry name" value="Acyl-CoA_thioEstase_long-chain"/>
</dbReference>
<dbReference type="PIRSF" id="PIRSF016521">
    <property type="entry name" value="Acyl-CoA_hydro"/>
    <property type="match status" value="1"/>
</dbReference>
<organism evidence="4 5">
    <name type="scientific">Oceanobacillus kapialis</name>
    <dbReference type="NCBI Taxonomy" id="481353"/>
    <lineage>
        <taxon>Bacteria</taxon>
        <taxon>Bacillati</taxon>
        <taxon>Bacillota</taxon>
        <taxon>Bacilli</taxon>
        <taxon>Bacillales</taxon>
        <taxon>Bacillaceae</taxon>
        <taxon>Oceanobacillus</taxon>
    </lineage>
</organism>
<dbReference type="InterPro" id="IPR029058">
    <property type="entry name" value="AB_hydrolase_fold"/>
</dbReference>
<dbReference type="Gene3D" id="3.40.50.1820">
    <property type="entry name" value="alpha/beta hydrolase"/>
    <property type="match status" value="1"/>
</dbReference>
<dbReference type="InterPro" id="IPR006862">
    <property type="entry name" value="Thio_Ohase/aa_AcTrfase"/>
</dbReference>
<evidence type="ECO:0000259" key="2">
    <source>
        <dbReference type="Pfam" id="PF04775"/>
    </source>
</evidence>
<dbReference type="PANTHER" id="PTHR10824:SF4">
    <property type="entry name" value="ACYL-COENZYME A THIOESTERASE 1-LIKE"/>
    <property type="match status" value="1"/>
</dbReference>
<sequence length="432" mass="47723">MQPKLDISPIESYIDEDILIKVTGCAANTEVTIQAITYDEKDKKFTSHATFLANEQGVVDVASQKPIEGTYDEIDASGLFWSMHADAKIDDYYEKYNADNISVTLFLIVDGIQVDSATITRYFYKTGTKKESVQFEEVKGTLFYPAVKGEYPAVIILSGSDGGMQEHAAALLASKGYVTLALAYFGMEGVPKDLENIPLEYFQKATNWLQEHPFVNGEIHLIGYSRGGELALLLGATFDSYASIVAGVPSAYRTAGMKNGTFAPVTAWTHNEEALSQMKFNYSISTMFSMFKNWLLKRPISFLSIWKNTLKNEAKNSQARIPVENINAPIMFIAGGDDQLWPSAHFVKKMEERLKASSNPHRYLYYENAGHFLAFPYSFVNLPANVYMVIGGGMTMTFGGSKAANANAARDSWREILAFVGEHSSSSTIGAG</sequence>
<keyword evidence="4" id="KW-0378">Hydrolase</keyword>
<dbReference type="PANTHER" id="PTHR10824">
    <property type="entry name" value="ACYL-COENZYME A THIOESTERASE-RELATED"/>
    <property type="match status" value="1"/>
</dbReference>
<evidence type="ECO:0000313" key="4">
    <source>
        <dbReference type="EMBL" id="MFD2629965.1"/>
    </source>
</evidence>
<gene>
    <name evidence="4" type="ORF">ACFSUN_14350</name>
</gene>
<evidence type="ECO:0000256" key="1">
    <source>
        <dbReference type="ARBA" id="ARBA00006538"/>
    </source>
</evidence>
<proteinExistence type="inferred from homology"/>
<comment type="caution">
    <text evidence="4">The sequence shown here is derived from an EMBL/GenBank/DDBJ whole genome shotgun (WGS) entry which is preliminary data.</text>
</comment>
<dbReference type="SUPFAM" id="SSF53474">
    <property type="entry name" value="alpha/beta-Hydrolases"/>
    <property type="match status" value="1"/>
</dbReference>
<comment type="similarity">
    <text evidence="1">Belongs to the C/M/P thioester hydrolase family.</text>
</comment>
<dbReference type="Gene3D" id="2.60.40.2240">
    <property type="entry name" value="Acyl-CoA thioester hydrolase/BAAT N-terminal domain"/>
    <property type="match status" value="1"/>
</dbReference>
<feature type="domain" description="BAAT/Acyl-CoA thioester hydrolase C-terminal" evidence="3">
    <location>
        <begin position="197"/>
        <end position="423"/>
    </location>
</feature>
<dbReference type="Pfam" id="PF08840">
    <property type="entry name" value="BAAT_C"/>
    <property type="match status" value="1"/>
</dbReference>
<reference evidence="5" key="1">
    <citation type="journal article" date="2019" name="Int. J. Syst. Evol. Microbiol.">
        <title>The Global Catalogue of Microorganisms (GCM) 10K type strain sequencing project: providing services to taxonomists for standard genome sequencing and annotation.</title>
        <authorList>
            <consortium name="The Broad Institute Genomics Platform"/>
            <consortium name="The Broad Institute Genome Sequencing Center for Infectious Disease"/>
            <person name="Wu L."/>
            <person name="Ma J."/>
        </authorList>
    </citation>
    <scope>NUCLEOTIDE SEQUENCE [LARGE SCALE GENOMIC DNA]</scope>
    <source>
        <strain evidence="5">TISTR 1858</strain>
    </source>
</reference>
<dbReference type="Proteomes" id="UP001597451">
    <property type="component" value="Unassembled WGS sequence"/>
</dbReference>
<accession>A0ABW5Q2Z2</accession>
<dbReference type="EMBL" id="JBHUMX010000041">
    <property type="protein sequence ID" value="MFD2629965.1"/>
    <property type="molecule type" value="Genomic_DNA"/>
</dbReference>
<dbReference type="EC" id="3.-.-.-" evidence="4"/>
<dbReference type="Pfam" id="PF04775">
    <property type="entry name" value="Bile_Hydr_Trans"/>
    <property type="match status" value="1"/>
</dbReference>
<name>A0ABW5Q2Z2_9BACI</name>
<evidence type="ECO:0000313" key="5">
    <source>
        <dbReference type="Proteomes" id="UP001597451"/>
    </source>
</evidence>
<dbReference type="GO" id="GO:0016787">
    <property type="term" value="F:hydrolase activity"/>
    <property type="evidence" value="ECO:0007669"/>
    <property type="project" value="UniProtKB-KW"/>
</dbReference>